<feature type="region of interest" description="Disordered" evidence="1">
    <location>
        <begin position="1"/>
        <end position="50"/>
    </location>
</feature>
<evidence type="ECO:0000313" key="3">
    <source>
        <dbReference type="Proteomes" id="UP000193484"/>
    </source>
</evidence>
<name>A0A1X1RJD4_MYCFA</name>
<gene>
    <name evidence="2" type="ORF">AWC04_02685</name>
</gene>
<feature type="compositionally biased region" description="Basic residues" evidence="1">
    <location>
        <begin position="1"/>
        <end position="12"/>
    </location>
</feature>
<protein>
    <submittedName>
        <fullName evidence="2">Uncharacterized protein</fullName>
    </submittedName>
</protein>
<organism evidence="2 3">
    <name type="scientific">Mycolicibacterium fallax</name>
    <name type="common">Mycobacterium fallax</name>
    <dbReference type="NCBI Taxonomy" id="1793"/>
    <lineage>
        <taxon>Bacteria</taxon>
        <taxon>Bacillati</taxon>
        <taxon>Actinomycetota</taxon>
        <taxon>Actinomycetes</taxon>
        <taxon>Mycobacteriales</taxon>
        <taxon>Mycobacteriaceae</taxon>
        <taxon>Mycolicibacterium</taxon>
    </lineage>
</organism>
<dbReference type="AlphaFoldDB" id="A0A1X1RJD4"/>
<dbReference type="RefSeq" id="WP_085092841.1">
    <property type="nucleotide sequence ID" value="NZ_AP022603.1"/>
</dbReference>
<dbReference type="STRING" id="1793.AWC04_02685"/>
<evidence type="ECO:0000256" key="1">
    <source>
        <dbReference type="SAM" id="MobiDB-lite"/>
    </source>
</evidence>
<dbReference type="InterPro" id="IPR045522">
    <property type="entry name" value="DUF6474"/>
</dbReference>
<sequence>MGLFKKRKSRATRRAEAKALKKKAKLQAKYEAKNEHRRIKSSERAENRATRAQLRAQLDADKTTLKAAELQAKAARDGRLFSPARVRRTLTVTRLLAPVLVPVGYRAAIAVRGYLDEQRADRLGVPLAQIGQFSGPGAALSARIAGAEKSLATVHEQRPKDPETKQFVAATTARLTDLATAVNAADTMPPARRRTAHDAISQQLDGIEADLLARLGVC</sequence>
<accession>A0A1X1RJD4</accession>
<dbReference type="OrthoDB" id="4374070at2"/>
<proteinExistence type="predicted"/>
<evidence type="ECO:0000313" key="2">
    <source>
        <dbReference type="EMBL" id="ORV07626.1"/>
    </source>
</evidence>
<comment type="caution">
    <text evidence="2">The sequence shown here is derived from an EMBL/GenBank/DDBJ whole genome shotgun (WGS) entry which is preliminary data.</text>
</comment>
<dbReference type="Proteomes" id="UP000193484">
    <property type="component" value="Unassembled WGS sequence"/>
</dbReference>
<reference evidence="2 3" key="1">
    <citation type="submission" date="2016-01" db="EMBL/GenBank/DDBJ databases">
        <title>The new phylogeny of the genus Mycobacterium.</title>
        <authorList>
            <person name="Tarcisio F."/>
            <person name="Conor M."/>
            <person name="Antonella G."/>
            <person name="Elisabetta G."/>
            <person name="Giulia F.S."/>
            <person name="Sara T."/>
            <person name="Anna F."/>
            <person name="Clotilde B."/>
            <person name="Roberto B."/>
            <person name="Veronica D.S."/>
            <person name="Fabio R."/>
            <person name="Monica P."/>
            <person name="Olivier J."/>
            <person name="Enrico T."/>
            <person name="Nicola S."/>
        </authorList>
    </citation>
    <scope>NUCLEOTIDE SEQUENCE [LARGE SCALE GENOMIC DNA]</scope>
    <source>
        <strain evidence="2 3">DSM 44179</strain>
    </source>
</reference>
<dbReference type="EMBL" id="LQOJ01000018">
    <property type="protein sequence ID" value="ORV07626.1"/>
    <property type="molecule type" value="Genomic_DNA"/>
</dbReference>
<dbReference type="Pfam" id="PF20079">
    <property type="entry name" value="DUF6474"/>
    <property type="match status" value="1"/>
</dbReference>
<feature type="compositionally biased region" description="Basic and acidic residues" evidence="1">
    <location>
        <begin position="28"/>
        <end position="49"/>
    </location>
</feature>
<keyword evidence="3" id="KW-1185">Reference proteome</keyword>